<dbReference type="InterPro" id="IPR013216">
    <property type="entry name" value="Methyltransf_11"/>
</dbReference>
<evidence type="ECO:0000313" key="4">
    <source>
        <dbReference type="Proteomes" id="UP000683559"/>
    </source>
</evidence>
<reference evidence="3 4" key="1">
    <citation type="submission" date="2021-06" db="EMBL/GenBank/DDBJ databases">
        <title>Gemonas diversity in paddy soil.</title>
        <authorList>
            <person name="Liu G."/>
        </authorList>
    </citation>
    <scope>NUCLEOTIDE SEQUENCE [LARGE SCALE GENOMIC DNA]</scope>
    <source>
        <strain evidence="3 4">RG2</strain>
    </source>
</reference>
<dbReference type="PANTHER" id="PTHR44068:SF11">
    <property type="entry name" value="GERANYL DIPHOSPHATE 2-C-METHYLTRANSFERASE"/>
    <property type="match status" value="1"/>
</dbReference>
<evidence type="ECO:0000259" key="2">
    <source>
        <dbReference type="Pfam" id="PF08241"/>
    </source>
</evidence>
<keyword evidence="4" id="KW-1185">Reference proteome</keyword>
<dbReference type="Pfam" id="PF08241">
    <property type="entry name" value="Methyltransf_11"/>
    <property type="match status" value="1"/>
</dbReference>
<dbReference type="CDD" id="cd02440">
    <property type="entry name" value="AdoMet_MTases"/>
    <property type="match status" value="1"/>
</dbReference>
<name>A0ABX8LH37_9BACT</name>
<dbReference type="RefSeq" id="WP_217287923.1">
    <property type="nucleotide sequence ID" value="NZ_CP077683.1"/>
</dbReference>
<dbReference type="InterPro" id="IPR050447">
    <property type="entry name" value="Erg6_SMT_methyltransf"/>
</dbReference>
<keyword evidence="1" id="KW-0808">Transferase</keyword>
<dbReference type="Proteomes" id="UP000683559">
    <property type="component" value="Chromosome"/>
</dbReference>
<gene>
    <name evidence="3" type="ORF">KP001_01995</name>
</gene>
<dbReference type="GO" id="GO:0032259">
    <property type="term" value="P:methylation"/>
    <property type="evidence" value="ECO:0007669"/>
    <property type="project" value="UniProtKB-KW"/>
</dbReference>
<dbReference type="EMBL" id="CP077683">
    <property type="protein sequence ID" value="QXE91338.1"/>
    <property type="molecule type" value="Genomic_DNA"/>
</dbReference>
<organism evidence="3 4">
    <name type="scientific">Geomonas subterranea</name>
    <dbReference type="NCBI Taxonomy" id="2847989"/>
    <lineage>
        <taxon>Bacteria</taxon>
        <taxon>Pseudomonadati</taxon>
        <taxon>Thermodesulfobacteriota</taxon>
        <taxon>Desulfuromonadia</taxon>
        <taxon>Geobacterales</taxon>
        <taxon>Geobacteraceae</taxon>
        <taxon>Geomonas</taxon>
    </lineage>
</organism>
<evidence type="ECO:0000313" key="3">
    <source>
        <dbReference type="EMBL" id="QXE91338.1"/>
    </source>
</evidence>
<dbReference type="PANTHER" id="PTHR44068">
    <property type="entry name" value="ZGC:194242"/>
    <property type="match status" value="1"/>
</dbReference>
<evidence type="ECO:0000256" key="1">
    <source>
        <dbReference type="ARBA" id="ARBA00022679"/>
    </source>
</evidence>
<proteinExistence type="predicted"/>
<sequence>MMPAHEQMRAAAAVAGHYRSPDLEESVLAALVAAGKDPDRLRPEDLAAIDEFHVRGAAATRELAAALDPRPGLRVLDVGCGLGGASRYLAGHFDCHVTGVDQSSDYCAAARMLAKRLGMGAKVVYLHANALTLPFGHGIFDVVWTQHVSMNIDDKRRFYREVRRVLAPGGRLACYEVLSGPGGEVCFPVPWARDPSGSFLVNQQGFRRLLGEAGFQTLLWKDVTEEGLAWFRGRQQKSSGAPRNPFGLQLLLGNDFPLMTENQLRNLEEQRITLVQGIFQAPGGR</sequence>
<keyword evidence="3" id="KW-0489">Methyltransferase</keyword>
<feature type="domain" description="Methyltransferase type 11" evidence="2">
    <location>
        <begin position="76"/>
        <end position="174"/>
    </location>
</feature>
<accession>A0ABX8LH37</accession>
<dbReference type="GO" id="GO:0008168">
    <property type="term" value="F:methyltransferase activity"/>
    <property type="evidence" value="ECO:0007669"/>
    <property type="project" value="UniProtKB-KW"/>
</dbReference>
<protein>
    <submittedName>
        <fullName evidence="3">Methyltransferase domain-containing protein</fullName>
    </submittedName>
</protein>